<dbReference type="SMART" id="SM00382">
    <property type="entry name" value="AAA"/>
    <property type="match status" value="1"/>
</dbReference>
<keyword evidence="1" id="KW-0813">Transport</keyword>
<comment type="caution">
    <text evidence="5">The sequence shown here is derived from an EMBL/GenBank/DDBJ whole genome shotgun (WGS) entry which is preliminary data.</text>
</comment>
<dbReference type="AlphaFoldDB" id="A0A388T859"/>
<evidence type="ECO:0000256" key="3">
    <source>
        <dbReference type="ARBA" id="ARBA00022840"/>
    </source>
</evidence>
<organism evidence="5 6">
    <name type="scientific">Candidatus Termititenax spirochaetophilus</name>
    <dbReference type="NCBI Taxonomy" id="2218522"/>
    <lineage>
        <taxon>Bacteria</taxon>
        <taxon>Bacillati</taxon>
        <taxon>Candidatus Margulisiibacteriota</taxon>
        <taxon>Candidatus Termititenacia</taxon>
        <taxon>Candidatus Termititenacales</taxon>
        <taxon>Candidatus Termititenacaceae</taxon>
        <taxon>Candidatus Termititenax</taxon>
    </lineage>
</organism>
<dbReference type="PANTHER" id="PTHR42711:SF18">
    <property type="entry name" value="ABC TRANSPORTER, ATP-BINDING PROTEIN"/>
    <property type="match status" value="1"/>
</dbReference>
<accession>A0A388T859</accession>
<dbReference type="Proteomes" id="UP000276170">
    <property type="component" value="Unassembled WGS sequence"/>
</dbReference>
<dbReference type="PROSITE" id="PS50893">
    <property type="entry name" value="ABC_TRANSPORTER_2"/>
    <property type="match status" value="1"/>
</dbReference>
<keyword evidence="2" id="KW-0547">Nucleotide-binding</keyword>
<dbReference type="PROSITE" id="PS00211">
    <property type="entry name" value="ABC_TRANSPORTER_1"/>
    <property type="match status" value="1"/>
</dbReference>
<reference evidence="5 6" key="1">
    <citation type="journal article" date="2019" name="ISME J.">
        <title>Genome analyses of uncultured TG2/ZB3 bacteria in 'Margulisbacteria' specifically attached to ectosymbiotic spirochetes of protists in the termite gut.</title>
        <authorList>
            <person name="Utami Y.D."/>
            <person name="Kuwahara H."/>
            <person name="Igai K."/>
            <person name="Murakami T."/>
            <person name="Sugaya K."/>
            <person name="Morikawa T."/>
            <person name="Nagura Y."/>
            <person name="Yuki M."/>
            <person name="Deevong P."/>
            <person name="Inoue T."/>
            <person name="Kihara K."/>
            <person name="Lo N."/>
            <person name="Yamada A."/>
            <person name="Ohkuma M."/>
            <person name="Hongoh Y."/>
        </authorList>
    </citation>
    <scope>NUCLEOTIDE SEQUENCE [LARGE SCALE GENOMIC DNA]</scope>
    <source>
        <strain evidence="5">HsPyr-01</strain>
    </source>
</reference>
<dbReference type="InterPro" id="IPR003593">
    <property type="entry name" value="AAA+_ATPase"/>
</dbReference>
<evidence type="ECO:0000256" key="1">
    <source>
        <dbReference type="ARBA" id="ARBA00022448"/>
    </source>
</evidence>
<dbReference type="PANTHER" id="PTHR42711">
    <property type="entry name" value="ABC TRANSPORTER ATP-BINDING PROTEIN"/>
    <property type="match status" value="1"/>
</dbReference>
<dbReference type="InterPro" id="IPR017871">
    <property type="entry name" value="ABC_transporter-like_CS"/>
</dbReference>
<feature type="domain" description="ABC transporter" evidence="4">
    <location>
        <begin position="4"/>
        <end position="245"/>
    </location>
</feature>
<dbReference type="Pfam" id="PF00005">
    <property type="entry name" value="ABC_tran"/>
    <property type="match status" value="1"/>
</dbReference>
<sequence>MKAIEVKKLVKQYARTHERAVDGISFSVKQGEFFAFLGPNGAGKTTTISILTTTLRKTAGQVLIAGHDLDHETKQIREKVGIIFQKPSLDKTLSAEQNIRFHACLYGMFMYRPAFWLMPSAYKKRVQELAEIVGLQNNLFQPINKLSGGMQRKLEIIRSLMHMPDILFLDEPTQGLDAVSRRALWNYINLVRREHGTTVFLTTHYIDEAEGADSMAIIDHGKIVFSGAPQKLKTKLNVKKLEDAYVELLG</sequence>
<gene>
    <name evidence="5" type="primary">lptB</name>
    <name evidence="5" type="ORF">HP1_057</name>
</gene>
<name>A0A388T859_9BACT</name>
<protein>
    <submittedName>
        <fullName evidence="5">Lipopolysaccharide ABC transporter ATP-binding protein</fullName>
    </submittedName>
</protein>
<dbReference type="Gene3D" id="3.40.50.300">
    <property type="entry name" value="P-loop containing nucleotide triphosphate hydrolases"/>
    <property type="match status" value="1"/>
</dbReference>
<proteinExistence type="predicted"/>
<dbReference type="GO" id="GO:0016887">
    <property type="term" value="F:ATP hydrolysis activity"/>
    <property type="evidence" value="ECO:0007669"/>
    <property type="project" value="InterPro"/>
</dbReference>
<dbReference type="EMBL" id="BGZM01000005">
    <property type="protein sequence ID" value="GBR72326.1"/>
    <property type="molecule type" value="Genomic_DNA"/>
</dbReference>
<dbReference type="InterPro" id="IPR050763">
    <property type="entry name" value="ABC_transporter_ATP-binding"/>
</dbReference>
<keyword evidence="6" id="KW-1185">Reference proteome</keyword>
<dbReference type="GO" id="GO:0005524">
    <property type="term" value="F:ATP binding"/>
    <property type="evidence" value="ECO:0007669"/>
    <property type="project" value="UniProtKB-KW"/>
</dbReference>
<evidence type="ECO:0000259" key="4">
    <source>
        <dbReference type="PROSITE" id="PS50893"/>
    </source>
</evidence>
<evidence type="ECO:0000313" key="6">
    <source>
        <dbReference type="Proteomes" id="UP000276170"/>
    </source>
</evidence>
<evidence type="ECO:0000256" key="2">
    <source>
        <dbReference type="ARBA" id="ARBA00022741"/>
    </source>
</evidence>
<keyword evidence="3 5" id="KW-0067">ATP-binding</keyword>
<dbReference type="InterPro" id="IPR003439">
    <property type="entry name" value="ABC_transporter-like_ATP-bd"/>
</dbReference>
<dbReference type="SUPFAM" id="SSF52540">
    <property type="entry name" value="P-loop containing nucleoside triphosphate hydrolases"/>
    <property type="match status" value="1"/>
</dbReference>
<evidence type="ECO:0000313" key="5">
    <source>
        <dbReference type="EMBL" id="GBR72326.1"/>
    </source>
</evidence>
<dbReference type="InterPro" id="IPR027417">
    <property type="entry name" value="P-loop_NTPase"/>
</dbReference>